<evidence type="ECO:0000313" key="2">
    <source>
        <dbReference type="EMBL" id="VUZ54266.1"/>
    </source>
</evidence>
<evidence type="ECO:0000256" key="1">
    <source>
        <dbReference type="SAM" id="MobiDB-lite"/>
    </source>
</evidence>
<name>A0A564Z4B4_HYMDI</name>
<dbReference type="EMBL" id="CABIJS010000611">
    <property type="protein sequence ID" value="VUZ54266.1"/>
    <property type="molecule type" value="Genomic_DNA"/>
</dbReference>
<reference evidence="2 3" key="1">
    <citation type="submission" date="2019-07" db="EMBL/GenBank/DDBJ databases">
        <authorList>
            <person name="Jastrzebski P J."/>
            <person name="Paukszto L."/>
            <person name="Jastrzebski P J."/>
        </authorList>
    </citation>
    <scope>NUCLEOTIDE SEQUENCE [LARGE SCALE GENOMIC DNA]</scope>
    <source>
        <strain evidence="2 3">WMS-il1</strain>
    </source>
</reference>
<accession>A0A564Z4B4</accession>
<evidence type="ECO:0000313" key="3">
    <source>
        <dbReference type="Proteomes" id="UP000321570"/>
    </source>
</evidence>
<dbReference type="SUPFAM" id="SSF50630">
    <property type="entry name" value="Acid proteases"/>
    <property type="match status" value="1"/>
</dbReference>
<gene>
    <name evidence="2" type="ORF">WMSIL1_LOCUS12317</name>
</gene>
<protein>
    <recommendedName>
        <fullName evidence="4">Peptidase A2 domain-containing protein</fullName>
    </recommendedName>
</protein>
<evidence type="ECO:0008006" key="4">
    <source>
        <dbReference type="Google" id="ProtNLM"/>
    </source>
</evidence>
<dbReference type="AlphaFoldDB" id="A0A564Z4B4"/>
<keyword evidence="3" id="KW-1185">Reference proteome</keyword>
<proteinExistence type="predicted"/>
<feature type="compositionally biased region" description="Polar residues" evidence="1">
    <location>
        <begin position="167"/>
        <end position="178"/>
    </location>
</feature>
<organism evidence="2 3">
    <name type="scientific">Hymenolepis diminuta</name>
    <name type="common">Rat tapeworm</name>
    <dbReference type="NCBI Taxonomy" id="6216"/>
    <lineage>
        <taxon>Eukaryota</taxon>
        <taxon>Metazoa</taxon>
        <taxon>Spiralia</taxon>
        <taxon>Lophotrochozoa</taxon>
        <taxon>Platyhelminthes</taxon>
        <taxon>Cestoda</taxon>
        <taxon>Eucestoda</taxon>
        <taxon>Cyclophyllidea</taxon>
        <taxon>Hymenolepididae</taxon>
        <taxon>Hymenolepis</taxon>
    </lineage>
</organism>
<feature type="region of interest" description="Disordered" evidence="1">
    <location>
        <begin position="159"/>
        <end position="189"/>
    </location>
</feature>
<dbReference type="Proteomes" id="UP000321570">
    <property type="component" value="Unassembled WGS sequence"/>
</dbReference>
<dbReference type="InterPro" id="IPR021109">
    <property type="entry name" value="Peptidase_aspartic_dom_sf"/>
</dbReference>
<sequence>MNLSKRDKGAEVCMKNVSESHYEPSVGETFAALYSRNRDVCENGMAGLPNETRINKLFGKFSKPEHDFNLDCHLPPSPKDFTFEERIESARRCSVTKPLPAVSVLRASIWPWIKVKIFTNENTDIVLHHLADDDSNYRSLIAHLNMVENNETRACHIKKPKIDRSPENGSTPQPQMQPQPHRKHTCPINHDNNKRRCRLCAYSQFHKGCTFYAHQRQGCNSCGHKEGMILSEQSITTVNVSRRRNETLCINGLHVDLEFDTGSDSTIVSDEAWKTLGSNKLNTVPFRVSRAAGDEV</sequence>